<accession>A0A090GAH5</accession>
<evidence type="ECO:0000256" key="1">
    <source>
        <dbReference type="SAM" id="MobiDB-lite"/>
    </source>
</evidence>
<evidence type="ECO:0000313" key="3">
    <source>
        <dbReference type="Proteomes" id="UP000046122"/>
    </source>
</evidence>
<evidence type="ECO:0000313" key="2">
    <source>
        <dbReference type="EMBL" id="CDX55883.1"/>
    </source>
</evidence>
<dbReference type="Proteomes" id="UP000046122">
    <property type="component" value="Unassembled WGS sequence"/>
</dbReference>
<sequence length="72" mass="7479">MQLIVTHRAPHLGASGTSIDLTPSQAVYERLRGHVVQPASPMPSPQAAGSKARAAKVQREGPALRSPKGAEG</sequence>
<protein>
    <submittedName>
        <fullName evidence="2">Uncharacterized protein</fullName>
    </submittedName>
</protein>
<dbReference type="AlphaFoldDB" id="A0A090GAH5"/>
<proteinExistence type="predicted"/>
<dbReference type="EMBL" id="CCNE01000014">
    <property type="protein sequence ID" value="CDX55883.1"/>
    <property type="molecule type" value="Genomic_DNA"/>
</dbReference>
<reference evidence="2 3" key="1">
    <citation type="submission" date="2014-08" db="EMBL/GenBank/DDBJ databases">
        <authorList>
            <person name="Moulin Lionel"/>
        </authorList>
    </citation>
    <scope>NUCLEOTIDE SEQUENCE [LARGE SCALE GENOMIC DNA]</scope>
</reference>
<gene>
    <name evidence="2" type="ORF">MPL3365_210112</name>
</gene>
<name>A0A090GAH5_MESPL</name>
<organism evidence="2 3">
    <name type="scientific">Mesorhizobium plurifarium</name>
    <dbReference type="NCBI Taxonomy" id="69974"/>
    <lineage>
        <taxon>Bacteria</taxon>
        <taxon>Pseudomonadati</taxon>
        <taxon>Pseudomonadota</taxon>
        <taxon>Alphaproteobacteria</taxon>
        <taxon>Hyphomicrobiales</taxon>
        <taxon>Phyllobacteriaceae</taxon>
        <taxon>Mesorhizobium</taxon>
    </lineage>
</organism>
<feature type="region of interest" description="Disordered" evidence="1">
    <location>
        <begin position="37"/>
        <end position="72"/>
    </location>
</feature>